<comment type="caution">
    <text evidence="1">The sequence shown here is derived from an EMBL/GenBank/DDBJ whole genome shotgun (WGS) entry which is preliminary data.</text>
</comment>
<dbReference type="OrthoDB" id="10051975at2759"/>
<dbReference type="SUPFAM" id="SSF53098">
    <property type="entry name" value="Ribonuclease H-like"/>
    <property type="match status" value="1"/>
</dbReference>
<protein>
    <submittedName>
        <fullName evidence="1">Uncharacterized protein</fullName>
    </submittedName>
</protein>
<dbReference type="EMBL" id="CAJNOJ010000520">
    <property type="protein sequence ID" value="CAF1474954.1"/>
    <property type="molecule type" value="Genomic_DNA"/>
</dbReference>
<accession>A0A815RBX0</accession>
<dbReference type="InterPro" id="IPR012337">
    <property type="entry name" value="RNaseH-like_sf"/>
</dbReference>
<organism evidence="1 2">
    <name type="scientific">Adineta ricciae</name>
    <name type="common">Rotifer</name>
    <dbReference type="NCBI Taxonomy" id="249248"/>
    <lineage>
        <taxon>Eukaryota</taxon>
        <taxon>Metazoa</taxon>
        <taxon>Spiralia</taxon>
        <taxon>Gnathifera</taxon>
        <taxon>Rotifera</taxon>
        <taxon>Eurotatoria</taxon>
        <taxon>Bdelloidea</taxon>
        <taxon>Adinetida</taxon>
        <taxon>Adinetidae</taxon>
        <taxon>Adineta</taxon>
    </lineage>
</organism>
<proteinExistence type="predicted"/>
<dbReference type="Proteomes" id="UP000663852">
    <property type="component" value="Unassembled WGS sequence"/>
</dbReference>
<sequence length="162" mass="18831">MNQYVITVDFWCEQRTKVHYGGVTIHTFTEEHGFQVFVLACKPKDLPSQSEYNIRIFTDKILESYDLDLKVTFFIRIGCSAHFINKIIEHSLCKKDIDCDVIQQLFNNIHDIVVYLRSSSNQSKLSKKLQLFSKPRWNSAHAMICSFIDVFPELACVSTDKD</sequence>
<reference evidence="1" key="1">
    <citation type="submission" date="2021-02" db="EMBL/GenBank/DDBJ databases">
        <authorList>
            <person name="Nowell W R."/>
        </authorList>
    </citation>
    <scope>NUCLEOTIDE SEQUENCE</scope>
</reference>
<name>A0A815RBX0_ADIRI</name>
<gene>
    <name evidence="1" type="ORF">EDS130_LOCUS41044</name>
</gene>
<evidence type="ECO:0000313" key="1">
    <source>
        <dbReference type="EMBL" id="CAF1474954.1"/>
    </source>
</evidence>
<evidence type="ECO:0000313" key="2">
    <source>
        <dbReference type="Proteomes" id="UP000663852"/>
    </source>
</evidence>
<dbReference type="AlphaFoldDB" id="A0A815RBX0"/>